<evidence type="ECO:0000313" key="1">
    <source>
        <dbReference type="EMBL" id="KAL3538364.1"/>
    </source>
</evidence>
<protein>
    <submittedName>
        <fullName evidence="1">Uncharacterized protein</fullName>
    </submittedName>
</protein>
<evidence type="ECO:0000313" key="2">
    <source>
        <dbReference type="Proteomes" id="UP001630127"/>
    </source>
</evidence>
<sequence>MEMEKEMEKDRHEIVLRERQQVKKTRFFDPEEEEEGREKSCIYFLVREKRDDFVKSVGATGTGTSLCARKLKEQLPIKNDEDLRLVSFGSCGSLIYGLGGMLWEETSSYVPPPKYPRTTYFYDTANPAKGWFKGPDMLSRRLFQAHQVIGHKIYVLGGIREDAEDYPESGEEPFYPWGEYLDVSPEDP</sequence>
<dbReference type="AlphaFoldDB" id="A0ABD3B4B7"/>
<name>A0ABD3B4B7_9GENT</name>
<organism evidence="1 2">
    <name type="scientific">Cinchona calisaya</name>
    <dbReference type="NCBI Taxonomy" id="153742"/>
    <lineage>
        <taxon>Eukaryota</taxon>
        <taxon>Viridiplantae</taxon>
        <taxon>Streptophyta</taxon>
        <taxon>Embryophyta</taxon>
        <taxon>Tracheophyta</taxon>
        <taxon>Spermatophyta</taxon>
        <taxon>Magnoliopsida</taxon>
        <taxon>eudicotyledons</taxon>
        <taxon>Gunneridae</taxon>
        <taxon>Pentapetalae</taxon>
        <taxon>asterids</taxon>
        <taxon>lamiids</taxon>
        <taxon>Gentianales</taxon>
        <taxon>Rubiaceae</taxon>
        <taxon>Cinchonoideae</taxon>
        <taxon>Cinchoneae</taxon>
        <taxon>Cinchona</taxon>
    </lineage>
</organism>
<dbReference type="SUPFAM" id="SSF117281">
    <property type="entry name" value="Kelch motif"/>
    <property type="match status" value="1"/>
</dbReference>
<dbReference type="EMBL" id="JBJUIK010000001">
    <property type="protein sequence ID" value="KAL3538364.1"/>
    <property type="molecule type" value="Genomic_DNA"/>
</dbReference>
<dbReference type="Proteomes" id="UP001630127">
    <property type="component" value="Unassembled WGS sequence"/>
</dbReference>
<comment type="caution">
    <text evidence="1">The sequence shown here is derived from an EMBL/GenBank/DDBJ whole genome shotgun (WGS) entry which is preliminary data.</text>
</comment>
<dbReference type="InterPro" id="IPR015915">
    <property type="entry name" value="Kelch-typ_b-propeller"/>
</dbReference>
<keyword evidence="2" id="KW-1185">Reference proteome</keyword>
<proteinExistence type="predicted"/>
<gene>
    <name evidence="1" type="ORF">ACH5RR_001730</name>
</gene>
<accession>A0ABD3B4B7</accession>
<reference evidence="1 2" key="1">
    <citation type="submission" date="2024-11" db="EMBL/GenBank/DDBJ databases">
        <title>A near-complete genome assembly of Cinchona calisaya.</title>
        <authorList>
            <person name="Lian D.C."/>
            <person name="Zhao X.W."/>
            <person name="Wei L."/>
        </authorList>
    </citation>
    <scope>NUCLEOTIDE SEQUENCE [LARGE SCALE GENOMIC DNA]</scope>
    <source>
        <tissue evidence="1">Nenye</tissue>
    </source>
</reference>